<dbReference type="InterPro" id="IPR011639">
    <property type="entry name" value="MethylTrfase_TaqI-like_dom"/>
</dbReference>
<evidence type="ECO:0000256" key="4">
    <source>
        <dbReference type="ARBA" id="ARBA00022691"/>
    </source>
</evidence>
<keyword evidence="10" id="KW-1185">Reference proteome</keyword>
<dbReference type="EMBL" id="CP060695">
    <property type="protein sequence ID" value="QNM84610.1"/>
    <property type="molecule type" value="Genomic_DNA"/>
</dbReference>
<keyword evidence="2 9" id="KW-0489">Methyltransferase</keyword>
<evidence type="ECO:0000313" key="10">
    <source>
        <dbReference type="Proteomes" id="UP000515808"/>
    </source>
</evidence>
<organism evidence="9 10">
    <name type="scientific">Polaribacter pectinis</name>
    <dbReference type="NCBI Taxonomy" id="2738844"/>
    <lineage>
        <taxon>Bacteria</taxon>
        <taxon>Pseudomonadati</taxon>
        <taxon>Bacteroidota</taxon>
        <taxon>Flavobacteriia</taxon>
        <taxon>Flavobacteriales</taxon>
        <taxon>Flavobacteriaceae</taxon>
    </lineage>
</organism>
<keyword evidence="3" id="KW-0808">Transferase</keyword>
<dbReference type="PRINTS" id="PR00507">
    <property type="entry name" value="N12N6MTFRASE"/>
</dbReference>
<dbReference type="REBASE" id="442679">
    <property type="entry name" value="M.PspL12M9ORF10420P"/>
</dbReference>
<dbReference type="GO" id="GO:0009307">
    <property type="term" value="P:DNA restriction-modification system"/>
    <property type="evidence" value="ECO:0007669"/>
    <property type="project" value="UniProtKB-KW"/>
</dbReference>
<comment type="catalytic activity">
    <reaction evidence="7">
        <text>a 2'-deoxyadenosine in DNA + S-adenosyl-L-methionine = an N(6)-methyl-2'-deoxyadenosine in DNA + S-adenosyl-L-homocysteine + H(+)</text>
        <dbReference type="Rhea" id="RHEA:15197"/>
        <dbReference type="Rhea" id="RHEA-COMP:12418"/>
        <dbReference type="Rhea" id="RHEA-COMP:12419"/>
        <dbReference type="ChEBI" id="CHEBI:15378"/>
        <dbReference type="ChEBI" id="CHEBI:57856"/>
        <dbReference type="ChEBI" id="CHEBI:59789"/>
        <dbReference type="ChEBI" id="CHEBI:90615"/>
        <dbReference type="ChEBI" id="CHEBI:90616"/>
        <dbReference type="EC" id="2.1.1.72"/>
    </reaction>
</comment>
<evidence type="ECO:0000256" key="3">
    <source>
        <dbReference type="ARBA" id="ARBA00022679"/>
    </source>
</evidence>
<dbReference type="SUPFAM" id="SSF53335">
    <property type="entry name" value="S-adenosyl-L-methionine-dependent methyltransferases"/>
    <property type="match status" value="1"/>
</dbReference>
<dbReference type="AlphaFoldDB" id="A0A7G9L7L1"/>
<name>A0A7G9L7L1_9FLAO</name>
<evidence type="ECO:0000259" key="8">
    <source>
        <dbReference type="Pfam" id="PF07669"/>
    </source>
</evidence>
<dbReference type="KEGG" id="ppec:H9W90_10420"/>
<dbReference type="CDD" id="cd02440">
    <property type="entry name" value="AdoMet_MTases"/>
    <property type="match status" value="1"/>
</dbReference>
<dbReference type="GO" id="GO:0032259">
    <property type="term" value="P:methylation"/>
    <property type="evidence" value="ECO:0007669"/>
    <property type="project" value="UniProtKB-KW"/>
</dbReference>
<evidence type="ECO:0000256" key="5">
    <source>
        <dbReference type="ARBA" id="ARBA00022747"/>
    </source>
</evidence>
<keyword evidence="5" id="KW-0680">Restriction system</keyword>
<evidence type="ECO:0000256" key="6">
    <source>
        <dbReference type="ARBA" id="ARBA00023125"/>
    </source>
</evidence>
<dbReference type="EC" id="2.1.1.72" evidence="1"/>
<keyword evidence="6" id="KW-0238">DNA-binding</keyword>
<dbReference type="PANTHER" id="PTHR33841:SF6">
    <property type="entry name" value="TYPE II METHYLTRANSFERASE M.HINDII"/>
    <property type="match status" value="1"/>
</dbReference>
<proteinExistence type="predicted"/>
<dbReference type="InterPro" id="IPR029063">
    <property type="entry name" value="SAM-dependent_MTases_sf"/>
</dbReference>
<feature type="domain" description="Type II methyltransferase M.TaqI-like" evidence="8">
    <location>
        <begin position="55"/>
        <end position="187"/>
    </location>
</feature>
<dbReference type="GO" id="GO:0003677">
    <property type="term" value="F:DNA binding"/>
    <property type="evidence" value="ECO:0007669"/>
    <property type="project" value="UniProtKB-KW"/>
</dbReference>
<evidence type="ECO:0000256" key="2">
    <source>
        <dbReference type="ARBA" id="ARBA00022603"/>
    </source>
</evidence>
<evidence type="ECO:0000256" key="7">
    <source>
        <dbReference type="ARBA" id="ARBA00047942"/>
    </source>
</evidence>
<reference evidence="9 10" key="1">
    <citation type="submission" date="2020-08" db="EMBL/GenBank/DDBJ databases">
        <title>Polaribacter sp. L12M9 isolated from gut of the Korean scallop.</title>
        <authorList>
            <person name="Jeong Y.S."/>
        </authorList>
    </citation>
    <scope>NUCLEOTIDE SEQUENCE [LARGE SCALE GENOMIC DNA]</scope>
    <source>
        <strain evidence="9 10">L12M9</strain>
    </source>
</reference>
<dbReference type="PANTHER" id="PTHR33841">
    <property type="entry name" value="DNA METHYLTRANSFERASE YEEA-RELATED"/>
    <property type="match status" value="1"/>
</dbReference>
<dbReference type="InterPro" id="IPR002052">
    <property type="entry name" value="DNA_methylase_N6_adenine_CS"/>
</dbReference>
<dbReference type="RefSeq" id="WP_187481539.1">
    <property type="nucleotide sequence ID" value="NZ_CP060695.1"/>
</dbReference>
<sequence>MISEQRIFQAYYTKSEPIVSYMVDLLDLDGTESIFEPCAGDGVFIDPILDKYQNIKIDAFELNENACDTLKSKYQDLENISIKQTDTLTDLDLEFLCSMGGKYDAVIANPPYGAWRNTIDRATLKKRFNGFYAKESYSLFLYRSIESLNEGGKLVFIIPDTYLNLNMHKDIRKYILSNTKIKEIALFPSSYFPGVNFGYANLSIIALEKSSDYKLNLENTFRIIKDYKSVEELGNEKIKHLTKLNIQQKNVLKNDGYIFLTNTNPSVSDCIRQAKTSIGEVCDCATGFYSGNDKDRLKVLSKEIRNSKRYDEVDKEKITYDCSSRPLDGIENEQIYVPIVKGGNVRYYKADNWFMEWSSDIVSFYKKDKKARYQNSSYYFRKGIAVPMVSSSSITGAIIENRLFDQSIVGIFPKKESLIHYFLAFFNSPTCNKLIRTINPSTNNSSNYIKRIPFIQPSIEQEDTITENIKQIIEQVKVSGDYEIELETENNKMIAELYGF</sequence>
<dbReference type="Pfam" id="PF07669">
    <property type="entry name" value="Eco57I"/>
    <property type="match status" value="1"/>
</dbReference>
<evidence type="ECO:0000256" key="1">
    <source>
        <dbReference type="ARBA" id="ARBA00011900"/>
    </source>
</evidence>
<evidence type="ECO:0000313" key="9">
    <source>
        <dbReference type="EMBL" id="QNM84610.1"/>
    </source>
</evidence>
<dbReference type="GO" id="GO:0009007">
    <property type="term" value="F:site-specific DNA-methyltransferase (adenine-specific) activity"/>
    <property type="evidence" value="ECO:0007669"/>
    <property type="project" value="UniProtKB-EC"/>
</dbReference>
<accession>A0A7G9L7L1</accession>
<dbReference type="Gene3D" id="3.40.50.150">
    <property type="entry name" value="Vaccinia Virus protein VP39"/>
    <property type="match status" value="1"/>
</dbReference>
<gene>
    <name evidence="9" type="ORF">H9W90_10420</name>
</gene>
<keyword evidence="4" id="KW-0949">S-adenosyl-L-methionine</keyword>
<dbReference type="Proteomes" id="UP000515808">
    <property type="component" value="Chromosome"/>
</dbReference>
<dbReference type="InterPro" id="IPR050953">
    <property type="entry name" value="N4_N6_ade-DNA_methylase"/>
</dbReference>
<protein>
    <recommendedName>
        <fullName evidence="1">site-specific DNA-methyltransferase (adenine-specific)</fullName>
        <ecNumber evidence="1">2.1.1.72</ecNumber>
    </recommendedName>
</protein>
<dbReference type="PROSITE" id="PS00092">
    <property type="entry name" value="N6_MTASE"/>
    <property type="match status" value="1"/>
</dbReference>